<dbReference type="InterPro" id="IPR050812">
    <property type="entry name" value="Preph/Arog_dehydrog"/>
</dbReference>
<dbReference type="EMBL" id="JBHSIT010000004">
    <property type="protein sequence ID" value="MFC4908614.1"/>
    <property type="molecule type" value="Genomic_DNA"/>
</dbReference>
<sequence length="276" mass="28012">MGEARGRRVLVVGTGLLGASVGLALSGCGNDVQLLDTDLDAVAVAERRGAGRAWDGTPVDLAVLATPPHVVAECLAKLQQTGAADAYTDVASVKQAVLDEAEELGCDLRRFVGGHPMAGGETSGPGAARADLFAGRPWALCPTSEVEDDAMDAVLCAVSATGARPVLCAPAEHDAAVGLVSHAPHMVASALAATLLDAPPLALDLAGRGLADTTRIAAGDVTLWRHIVHRNRAPVADAVRQVADRLTRLADDLRVGDADAVEALLAGGAAGRARLG</sequence>
<keyword evidence="2" id="KW-0560">Oxidoreductase</keyword>
<dbReference type="Pfam" id="PF02153">
    <property type="entry name" value="PDH_N"/>
    <property type="match status" value="1"/>
</dbReference>
<accession>A0ABV9TYG1</accession>
<dbReference type="InterPro" id="IPR003099">
    <property type="entry name" value="Prephen_DH"/>
</dbReference>
<dbReference type="InterPro" id="IPR046825">
    <property type="entry name" value="PDH_C"/>
</dbReference>
<dbReference type="Pfam" id="PF20463">
    <property type="entry name" value="PDH_C"/>
    <property type="match status" value="1"/>
</dbReference>
<evidence type="ECO:0000256" key="2">
    <source>
        <dbReference type="ARBA" id="ARBA00023002"/>
    </source>
</evidence>
<name>A0ABV9TYG1_9ACTN</name>
<evidence type="ECO:0000313" key="5">
    <source>
        <dbReference type="Proteomes" id="UP001595872"/>
    </source>
</evidence>
<dbReference type="RefSeq" id="WP_378255428.1">
    <property type="nucleotide sequence ID" value="NZ_JBHSIT010000004.1"/>
</dbReference>
<dbReference type="PROSITE" id="PS51257">
    <property type="entry name" value="PROKAR_LIPOPROTEIN"/>
    <property type="match status" value="1"/>
</dbReference>
<comment type="similarity">
    <text evidence="1">Belongs to the prephenate/arogenate dehydrogenase family.</text>
</comment>
<dbReference type="SUPFAM" id="SSF51735">
    <property type="entry name" value="NAD(P)-binding Rossmann-fold domains"/>
    <property type="match status" value="1"/>
</dbReference>
<protein>
    <submittedName>
        <fullName evidence="4">Prephenate dehydrogenase</fullName>
    </submittedName>
</protein>
<dbReference type="PANTHER" id="PTHR21363:SF0">
    <property type="entry name" value="PREPHENATE DEHYDROGENASE [NADP(+)]"/>
    <property type="match status" value="1"/>
</dbReference>
<dbReference type="SUPFAM" id="SSF48179">
    <property type="entry name" value="6-phosphogluconate dehydrogenase C-terminal domain-like"/>
    <property type="match status" value="1"/>
</dbReference>
<evidence type="ECO:0000313" key="4">
    <source>
        <dbReference type="EMBL" id="MFC4908614.1"/>
    </source>
</evidence>
<reference evidence="5" key="1">
    <citation type="journal article" date="2019" name="Int. J. Syst. Evol. Microbiol.">
        <title>The Global Catalogue of Microorganisms (GCM) 10K type strain sequencing project: providing services to taxonomists for standard genome sequencing and annotation.</title>
        <authorList>
            <consortium name="The Broad Institute Genomics Platform"/>
            <consortium name="The Broad Institute Genome Sequencing Center for Infectious Disease"/>
            <person name="Wu L."/>
            <person name="Ma J."/>
        </authorList>
    </citation>
    <scope>NUCLEOTIDE SEQUENCE [LARGE SCALE GENOMIC DNA]</scope>
    <source>
        <strain evidence="5">KLKA75</strain>
    </source>
</reference>
<gene>
    <name evidence="4" type="ORF">ACFPCY_14895</name>
</gene>
<dbReference type="PANTHER" id="PTHR21363">
    <property type="entry name" value="PREPHENATE DEHYDROGENASE"/>
    <property type="match status" value="1"/>
</dbReference>
<evidence type="ECO:0000256" key="1">
    <source>
        <dbReference type="ARBA" id="ARBA00007964"/>
    </source>
</evidence>
<keyword evidence="5" id="KW-1185">Reference proteome</keyword>
<proteinExistence type="inferred from homology"/>
<evidence type="ECO:0000259" key="3">
    <source>
        <dbReference type="PROSITE" id="PS51176"/>
    </source>
</evidence>
<organism evidence="4 5">
    <name type="scientific">Actinomadura gamaensis</name>
    <dbReference type="NCBI Taxonomy" id="1763541"/>
    <lineage>
        <taxon>Bacteria</taxon>
        <taxon>Bacillati</taxon>
        <taxon>Actinomycetota</taxon>
        <taxon>Actinomycetes</taxon>
        <taxon>Streptosporangiales</taxon>
        <taxon>Thermomonosporaceae</taxon>
        <taxon>Actinomadura</taxon>
    </lineage>
</organism>
<dbReference type="Gene3D" id="3.40.50.720">
    <property type="entry name" value="NAD(P)-binding Rossmann-like Domain"/>
    <property type="match status" value="1"/>
</dbReference>
<feature type="domain" description="Prephenate/arogenate dehydrogenase" evidence="3">
    <location>
        <begin position="7"/>
        <end position="276"/>
    </location>
</feature>
<comment type="caution">
    <text evidence="4">The sequence shown here is derived from an EMBL/GenBank/DDBJ whole genome shotgun (WGS) entry which is preliminary data.</text>
</comment>
<dbReference type="Proteomes" id="UP001595872">
    <property type="component" value="Unassembled WGS sequence"/>
</dbReference>
<dbReference type="Gene3D" id="1.10.3660.10">
    <property type="entry name" value="6-phosphogluconate dehydrogenase C-terminal like domain"/>
    <property type="match status" value="1"/>
</dbReference>
<dbReference type="InterPro" id="IPR008927">
    <property type="entry name" value="6-PGluconate_DH-like_C_sf"/>
</dbReference>
<dbReference type="PROSITE" id="PS51176">
    <property type="entry name" value="PDH_ADH"/>
    <property type="match status" value="1"/>
</dbReference>
<dbReference type="InterPro" id="IPR036291">
    <property type="entry name" value="NAD(P)-bd_dom_sf"/>
</dbReference>
<dbReference type="InterPro" id="IPR046826">
    <property type="entry name" value="PDH_N"/>
</dbReference>
<dbReference type="NCBIfam" id="NF005112">
    <property type="entry name" value="PRK06545.2-4"/>
    <property type="match status" value="1"/>
</dbReference>